<dbReference type="Gene3D" id="3.40.50.1820">
    <property type="entry name" value="alpha/beta hydrolase"/>
    <property type="match status" value="1"/>
</dbReference>
<evidence type="ECO:0000259" key="1">
    <source>
        <dbReference type="Pfam" id="PF12697"/>
    </source>
</evidence>
<dbReference type="PANTHER" id="PTHR37946">
    <property type="entry name" value="SLL1969 PROTEIN"/>
    <property type="match status" value="1"/>
</dbReference>
<evidence type="ECO:0000313" key="2">
    <source>
        <dbReference type="EMBL" id="GFE79104.1"/>
    </source>
</evidence>
<accession>A0A829Y759</accession>
<comment type="caution">
    <text evidence="2">The sequence shown here is derived from an EMBL/GenBank/DDBJ whole genome shotgun (WGS) entry which is preliminary data.</text>
</comment>
<protein>
    <recommendedName>
        <fullName evidence="1">AB hydrolase-1 domain-containing protein</fullName>
    </recommendedName>
</protein>
<keyword evidence="3" id="KW-1185">Reference proteome</keyword>
<proteinExistence type="predicted"/>
<evidence type="ECO:0000313" key="3">
    <source>
        <dbReference type="Proteomes" id="UP000445000"/>
    </source>
</evidence>
<dbReference type="RefSeq" id="WP_161810914.1">
    <property type="nucleotide sequence ID" value="NZ_BLJN01000001.1"/>
</dbReference>
<organism evidence="2 3">
    <name type="scientific">Steroidobacter agaridevorans</name>
    <dbReference type="NCBI Taxonomy" id="2695856"/>
    <lineage>
        <taxon>Bacteria</taxon>
        <taxon>Pseudomonadati</taxon>
        <taxon>Pseudomonadota</taxon>
        <taxon>Gammaproteobacteria</taxon>
        <taxon>Steroidobacterales</taxon>
        <taxon>Steroidobacteraceae</taxon>
        <taxon>Steroidobacter</taxon>
    </lineage>
</organism>
<gene>
    <name evidence="2" type="ORF">GCM10011487_11040</name>
</gene>
<dbReference type="AlphaFoldDB" id="A0A829Y759"/>
<dbReference type="Pfam" id="PF12697">
    <property type="entry name" value="Abhydrolase_6"/>
    <property type="match status" value="1"/>
</dbReference>
<dbReference type="PANTHER" id="PTHR37946:SF1">
    <property type="entry name" value="SLL1969 PROTEIN"/>
    <property type="match status" value="1"/>
</dbReference>
<dbReference type="SUPFAM" id="SSF53474">
    <property type="entry name" value="alpha/beta-Hydrolases"/>
    <property type="match status" value="1"/>
</dbReference>
<name>A0A829Y759_9GAMM</name>
<dbReference type="InterPro" id="IPR000073">
    <property type="entry name" value="AB_hydrolase_1"/>
</dbReference>
<dbReference type="InterPro" id="IPR029058">
    <property type="entry name" value="AB_hydrolase_fold"/>
</dbReference>
<reference evidence="3" key="1">
    <citation type="submission" date="2020-01" db="EMBL/GenBank/DDBJ databases">
        <title>'Steroidobacter agaridevorans' sp. nov., agar-degrading bacteria isolated from rhizosphere soils.</title>
        <authorList>
            <person name="Ikenaga M."/>
            <person name="Kataoka M."/>
            <person name="Murouchi A."/>
            <person name="Katsuragi S."/>
            <person name="Sakai M."/>
        </authorList>
    </citation>
    <scope>NUCLEOTIDE SEQUENCE [LARGE SCALE GENOMIC DNA]</scope>
    <source>
        <strain evidence="3">YU21-B</strain>
    </source>
</reference>
<dbReference type="EMBL" id="BLJN01000001">
    <property type="protein sequence ID" value="GFE79104.1"/>
    <property type="molecule type" value="Genomic_DNA"/>
</dbReference>
<sequence>MANDSKQPDGPPATTVLVHGLWMSGFQLQVLKHRLEAGGQLRVLPFTYPTVSGSMSDHVRKLLDFAHAQDVGELHFVGHSLGGLVILRALQLTDDLPPGRAVLLGTPLQGSKAAQGVARILPFGKAILGAAVHAECIDCVPNEWRGHRDVGVIAGSMGLGLGRLFADLNADHDGTVLVEETKLPGAKDHIIVSTSHTGMLFSTEVAEQARWFLRTGSFRR</sequence>
<feature type="domain" description="AB hydrolase-1" evidence="1">
    <location>
        <begin position="16"/>
        <end position="147"/>
    </location>
</feature>
<dbReference type="Proteomes" id="UP000445000">
    <property type="component" value="Unassembled WGS sequence"/>
</dbReference>